<dbReference type="SUPFAM" id="SSF53155">
    <property type="entry name" value="Methylated DNA-protein cysteine methyltransferase domain"/>
    <property type="match status" value="1"/>
</dbReference>
<sequence>MAEARRLRHALTDSPAGPLRIVASERGISGIYWQNHAHPPGPEVLGERLPSPDADALVSQCATELAEYFSGTRKEFEVPLDAQGTEFQHRVWEQLSRIPCGESRSYGQLALALGDVKLTRAVGTANGRNPISIIVPCHRVIGSDRSLTGYAGGLEAKLFLLRLEGIEPAAEATLF</sequence>
<dbReference type="PANTHER" id="PTHR10815">
    <property type="entry name" value="METHYLATED-DNA--PROTEIN-CYSTEINE METHYLTRANSFERASE"/>
    <property type="match status" value="1"/>
</dbReference>
<dbReference type="Gene3D" id="3.30.160.70">
    <property type="entry name" value="Methylated DNA-protein cysteine methyltransferase domain"/>
    <property type="match status" value="1"/>
</dbReference>
<dbReference type="GO" id="GO:0006307">
    <property type="term" value="P:DNA alkylation repair"/>
    <property type="evidence" value="ECO:0007669"/>
    <property type="project" value="UniProtKB-UniRule"/>
</dbReference>
<dbReference type="InterPro" id="IPR023546">
    <property type="entry name" value="MGMT"/>
</dbReference>
<evidence type="ECO:0000256" key="3">
    <source>
        <dbReference type="ARBA" id="ARBA00022490"/>
    </source>
</evidence>
<evidence type="ECO:0000256" key="8">
    <source>
        <dbReference type="ARBA" id="ARBA00049348"/>
    </source>
</evidence>
<organism evidence="12 13">
    <name type="scientific">Paeniglutamicibacter gangotriensis</name>
    <dbReference type="NCBI Taxonomy" id="254787"/>
    <lineage>
        <taxon>Bacteria</taxon>
        <taxon>Bacillati</taxon>
        <taxon>Actinomycetota</taxon>
        <taxon>Actinomycetes</taxon>
        <taxon>Micrococcales</taxon>
        <taxon>Micrococcaceae</taxon>
        <taxon>Paeniglutamicibacter</taxon>
    </lineage>
</organism>
<feature type="domain" description="Methylguanine DNA methyltransferase ribonuclease-like" evidence="11">
    <location>
        <begin position="7"/>
        <end position="81"/>
    </location>
</feature>
<dbReference type="FunFam" id="1.10.10.10:FF:000214">
    <property type="entry name" value="Methylated-DNA--protein-cysteine methyltransferase"/>
    <property type="match status" value="1"/>
</dbReference>
<dbReference type="Gene3D" id="1.10.10.10">
    <property type="entry name" value="Winged helix-like DNA-binding domain superfamily/Winged helix DNA-binding domain"/>
    <property type="match status" value="1"/>
</dbReference>
<keyword evidence="5 9" id="KW-0808">Transferase</keyword>
<dbReference type="GO" id="GO:0005737">
    <property type="term" value="C:cytoplasm"/>
    <property type="evidence" value="ECO:0007669"/>
    <property type="project" value="UniProtKB-SubCell"/>
</dbReference>
<dbReference type="GO" id="GO:0003908">
    <property type="term" value="F:methylated-DNA-[protein]-cysteine S-methyltransferase activity"/>
    <property type="evidence" value="ECO:0007669"/>
    <property type="project" value="UniProtKB-UniRule"/>
</dbReference>
<dbReference type="InterPro" id="IPR008332">
    <property type="entry name" value="MethylG_MeTrfase_N"/>
</dbReference>
<keyword evidence="4 9" id="KW-0489">Methyltransferase</keyword>
<name>A0A5B0EEF8_9MICC</name>
<evidence type="ECO:0000256" key="2">
    <source>
        <dbReference type="ARBA" id="ARBA00008711"/>
    </source>
</evidence>
<dbReference type="SUPFAM" id="SSF46767">
    <property type="entry name" value="Methylated DNA-protein cysteine methyltransferase, C-terminal domain"/>
    <property type="match status" value="1"/>
</dbReference>
<comment type="miscellaneous">
    <text evidence="9">This enzyme catalyzes only one turnover and therefore is not strictly catalytic. According to one definition, an enzyme is a biocatalyst that acts repeatedly and over many reaction cycles.</text>
</comment>
<keyword evidence="7 9" id="KW-0234">DNA repair</keyword>
<dbReference type="PROSITE" id="PS00374">
    <property type="entry name" value="MGMT"/>
    <property type="match status" value="1"/>
</dbReference>
<reference evidence="12 13" key="1">
    <citation type="submission" date="2019-07" db="EMBL/GenBank/DDBJ databases">
        <title>Analysis of the biochemical properties, biological activity and biotechnological potential of siderophores and biosurfactants produced by Antarctic psychrotolerant bacteria.</title>
        <authorList>
            <person name="Styczynski M."/>
            <person name="Krucon T."/>
            <person name="Decewicz P."/>
            <person name="Dziewit L."/>
        </authorList>
    </citation>
    <scope>NUCLEOTIDE SEQUENCE [LARGE SCALE GENOMIC DNA]</scope>
    <source>
        <strain evidence="12 13">ANT_H27</strain>
    </source>
</reference>
<keyword evidence="6 9" id="KW-0227">DNA damage</keyword>
<evidence type="ECO:0000256" key="4">
    <source>
        <dbReference type="ARBA" id="ARBA00022603"/>
    </source>
</evidence>
<dbReference type="GO" id="GO:0032259">
    <property type="term" value="P:methylation"/>
    <property type="evidence" value="ECO:0007669"/>
    <property type="project" value="UniProtKB-KW"/>
</dbReference>
<evidence type="ECO:0000256" key="7">
    <source>
        <dbReference type="ARBA" id="ARBA00023204"/>
    </source>
</evidence>
<protein>
    <recommendedName>
        <fullName evidence="9">Methylated-DNA--protein-cysteine methyltransferase</fullName>
        <ecNumber evidence="9">2.1.1.63</ecNumber>
    </recommendedName>
    <alternativeName>
        <fullName evidence="9">6-O-methylguanine-DNA methyltransferase</fullName>
        <shortName evidence="9">MGMT</shortName>
    </alternativeName>
    <alternativeName>
        <fullName evidence="9">O-6-methylguanine-DNA-alkyltransferase</fullName>
    </alternativeName>
</protein>
<accession>A0A5B0EEF8</accession>
<dbReference type="NCBIfam" id="TIGR00589">
    <property type="entry name" value="ogt"/>
    <property type="match status" value="1"/>
</dbReference>
<evidence type="ECO:0000256" key="1">
    <source>
        <dbReference type="ARBA" id="ARBA00001286"/>
    </source>
</evidence>
<comment type="catalytic activity">
    <reaction evidence="1 9">
        <text>a 4-O-methyl-thymidine in DNA + L-cysteinyl-[protein] = a thymidine in DNA + S-methyl-L-cysteinyl-[protein]</text>
        <dbReference type="Rhea" id="RHEA:53428"/>
        <dbReference type="Rhea" id="RHEA-COMP:10131"/>
        <dbReference type="Rhea" id="RHEA-COMP:10132"/>
        <dbReference type="Rhea" id="RHEA-COMP:13555"/>
        <dbReference type="Rhea" id="RHEA-COMP:13556"/>
        <dbReference type="ChEBI" id="CHEBI:29950"/>
        <dbReference type="ChEBI" id="CHEBI:82612"/>
        <dbReference type="ChEBI" id="CHEBI:137386"/>
        <dbReference type="ChEBI" id="CHEBI:137387"/>
        <dbReference type="EC" id="2.1.1.63"/>
    </reaction>
</comment>
<keyword evidence="3 9" id="KW-0963">Cytoplasm</keyword>
<dbReference type="Proteomes" id="UP000323856">
    <property type="component" value="Unassembled WGS sequence"/>
</dbReference>
<feature type="active site" description="Nucleophile; methyl group acceptor" evidence="9">
    <location>
        <position position="137"/>
    </location>
</feature>
<dbReference type="InterPro" id="IPR001497">
    <property type="entry name" value="MethylDNA_cys_MeTrfase_AS"/>
</dbReference>
<evidence type="ECO:0000259" key="10">
    <source>
        <dbReference type="Pfam" id="PF01035"/>
    </source>
</evidence>
<dbReference type="EMBL" id="VOBL01000011">
    <property type="protein sequence ID" value="KAA0976221.1"/>
    <property type="molecule type" value="Genomic_DNA"/>
</dbReference>
<evidence type="ECO:0000313" key="12">
    <source>
        <dbReference type="EMBL" id="KAA0976221.1"/>
    </source>
</evidence>
<dbReference type="Pfam" id="PF01035">
    <property type="entry name" value="DNA_binding_1"/>
    <property type="match status" value="1"/>
</dbReference>
<dbReference type="InterPro" id="IPR036217">
    <property type="entry name" value="MethylDNA_cys_MeTrfase_DNAb"/>
</dbReference>
<feature type="domain" description="Methylated-DNA-[protein]-cysteine S-methyltransferase DNA binding" evidence="10">
    <location>
        <begin position="86"/>
        <end position="166"/>
    </location>
</feature>
<dbReference type="InterPro" id="IPR036631">
    <property type="entry name" value="MGMT_N_sf"/>
</dbReference>
<comment type="similarity">
    <text evidence="2 9">Belongs to the MGMT family.</text>
</comment>
<dbReference type="RefSeq" id="WP_007271237.1">
    <property type="nucleotide sequence ID" value="NZ_VOBL01000011.1"/>
</dbReference>
<gene>
    <name evidence="12" type="ORF">FQ154_11545</name>
</gene>
<comment type="function">
    <text evidence="9">Involved in the cellular defense against the biological effects of O6-methylguanine (O6-MeG) and O4-methylthymine (O4-MeT) in DNA. Repairs the methylated nucleobase in DNA by stoichiometrically transferring the methyl group to a cysteine residue in the enzyme. This is a suicide reaction: the enzyme is irreversibly inactivated.</text>
</comment>
<dbReference type="OrthoDB" id="9802228at2"/>
<evidence type="ECO:0000256" key="6">
    <source>
        <dbReference type="ARBA" id="ARBA00022763"/>
    </source>
</evidence>
<proteinExistence type="inferred from homology"/>
<dbReference type="InterPro" id="IPR036388">
    <property type="entry name" value="WH-like_DNA-bd_sf"/>
</dbReference>
<comment type="catalytic activity">
    <reaction evidence="8 9">
        <text>a 6-O-methyl-2'-deoxyguanosine in DNA + L-cysteinyl-[protein] = S-methyl-L-cysteinyl-[protein] + a 2'-deoxyguanosine in DNA</text>
        <dbReference type="Rhea" id="RHEA:24000"/>
        <dbReference type="Rhea" id="RHEA-COMP:10131"/>
        <dbReference type="Rhea" id="RHEA-COMP:10132"/>
        <dbReference type="Rhea" id="RHEA-COMP:11367"/>
        <dbReference type="Rhea" id="RHEA-COMP:11368"/>
        <dbReference type="ChEBI" id="CHEBI:29950"/>
        <dbReference type="ChEBI" id="CHEBI:82612"/>
        <dbReference type="ChEBI" id="CHEBI:85445"/>
        <dbReference type="ChEBI" id="CHEBI:85448"/>
        <dbReference type="EC" id="2.1.1.63"/>
    </reaction>
</comment>
<comment type="subcellular location">
    <subcellularLocation>
        <location evidence="9">Cytoplasm</location>
    </subcellularLocation>
</comment>
<dbReference type="CDD" id="cd06445">
    <property type="entry name" value="ATase"/>
    <property type="match status" value="1"/>
</dbReference>
<evidence type="ECO:0000256" key="5">
    <source>
        <dbReference type="ARBA" id="ARBA00022679"/>
    </source>
</evidence>
<dbReference type="AlphaFoldDB" id="A0A5B0EEF8"/>
<dbReference type="HAMAP" id="MF_00772">
    <property type="entry name" value="OGT"/>
    <property type="match status" value="1"/>
</dbReference>
<dbReference type="EC" id="2.1.1.63" evidence="9"/>
<evidence type="ECO:0000256" key="9">
    <source>
        <dbReference type="HAMAP-Rule" id="MF_00772"/>
    </source>
</evidence>
<evidence type="ECO:0000313" key="13">
    <source>
        <dbReference type="Proteomes" id="UP000323856"/>
    </source>
</evidence>
<dbReference type="PANTHER" id="PTHR10815:SF5">
    <property type="entry name" value="METHYLATED-DNA--PROTEIN-CYSTEINE METHYLTRANSFERASE"/>
    <property type="match status" value="1"/>
</dbReference>
<comment type="caution">
    <text evidence="12">The sequence shown here is derived from an EMBL/GenBank/DDBJ whole genome shotgun (WGS) entry which is preliminary data.</text>
</comment>
<dbReference type="Pfam" id="PF02870">
    <property type="entry name" value="Methyltransf_1N"/>
    <property type="match status" value="1"/>
</dbReference>
<evidence type="ECO:0000259" key="11">
    <source>
        <dbReference type="Pfam" id="PF02870"/>
    </source>
</evidence>
<dbReference type="InterPro" id="IPR014048">
    <property type="entry name" value="MethylDNA_cys_MeTrfase_DNA-bd"/>
</dbReference>